<dbReference type="EMBL" id="KQ983208">
    <property type="protein sequence ID" value="KYQ46673.1"/>
    <property type="molecule type" value="Genomic_DNA"/>
</dbReference>
<dbReference type="Pfam" id="PF03564">
    <property type="entry name" value="DUF1759"/>
    <property type="match status" value="1"/>
</dbReference>
<reference evidence="1 2" key="1">
    <citation type="submission" date="2015-09" db="EMBL/GenBank/DDBJ databases">
        <title>Trachymyrmex zeteki WGS genome.</title>
        <authorList>
            <person name="Nygaard S."/>
            <person name="Hu H."/>
            <person name="Boomsma J."/>
            <person name="Zhang G."/>
        </authorList>
    </citation>
    <scope>NUCLEOTIDE SEQUENCE [LARGE SCALE GENOMIC DNA]</scope>
    <source>
        <strain evidence="1">Tzet28-1</strain>
        <tissue evidence="1">Whole body</tissue>
    </source>
</reference>
<keyword evidence="2" id="KW-1185">Reference proteome</keyword>
<evidence type="ECO:0000313" key="1">
    <source>
        <dbReference type="EMBL" id="KYQ46673.1"/>
    </source>
</evidence>
<dbReference type="InterPro" id="IPR005312">
    <property type="entry name" value="DUF1759"/>
</dbReference>
<evidence type="ECO:0000313" key="2">
    <source>
        <dbReference type="Proteomes" id="UP000075809"/>
    </source>
</evidence>
<accession>A0A151WFS3</accession>
<name>A0A151WFS3_9HYME</name>
<sequence>MSKDNHSTLRKLLDTVFKHIRALTALRKPTDHWDDLLIYMVTSKLDQLTYREWQTTIKRGKIPDFEQLIDFLN</sequence>
<dbReference type="STRING" id="64791.A0A151WFS3"/>
<protein>
    <submittedName>
        <fullName evidence="1">Uncharacterized protein</fullName>
    </submittedName>
</protein>
<dbReference type="Proteomes" id="UP000075809">
    <property type="component" value="Unassembled WGS sequence"/>
</dbReference>
<proteinExistence type="predicted"/>
<dbReference type="AlphaFoldDB" id="A0A151WFS3"/>
<organism evidence="1 2">
    <name type="scientific">Mycetomoellerius zeteki</name>
    <dbReference type="NCBI Taxonomy" id="64791"/>
    <lineage>
        <taxon>Eukaryota</taxon>
        <taxon>Metazoa</taxon>
        <taxon>Ecdysozoa</taxon>
        <taxon>Arthropoda</taxon>
        <taxon>Hexapoda</taxon>
        <taxon>Insecta</taxon>
        <taxon>Pterygota</taxon>
        <taxon>Neoptera</taxon>
        <taxon>Endopterygota</taxon>
        <taxon>Hymenoptera</taxon>
        <taxon>Apocrita</taxon>
        <taxon>Aculeata</taxon>
        <taxon>Formicoidea</taxon>
        <taxon>Formicidae</taxon>
        <taxon>Myrmicinae</taxon>
        <taxon>Mycetomoellerius</taxon>
    </lineage>
</organism>
<gene>
    <name evidence="1" type="ORF">ALC60_14321</name>
</gene>